<dbReference type="EMBL" id="JAPFFF010000015">
    <property type="protein sequence ID" value="KAK8866994.1"/>
    <property type="molecule type" value="Genomic_DNA"/>
</dbReference>
<feature type="compositionally biased region" description="Polar residues" evidence="1">
    <location>
        <begin position="245"/>
        <end position="254"/>
    </location>
</feature>
<keyword evidence="4" id="KW-1185">Reference proteome</keyword>
<evidence type="ECO:0000313" key="3">
    <source>
        <dbReference type="EMBL" id="KAK8866994.1"/>
    </source>
</evidence>
<dbReference type="PROSITE" id="PS50022">
    <property type="entry name" value="FA58C_3"/>
    <property type="match status" value="1"/>
</dbReference>
<dbReference type="SUPFAM" id="SSF49785">
    <property type="entry name" value="Galactose-binding domain-like"/>
    <property type="match status" value="1"/>
</dbReference>
<organism evidence="3 4">
    <name type="scientific">Tritrichomonas musculus</name>
    <dbReference type="NCBI Taxonomy" id="1915356"/>
    <lineage>
        <taxon>Eukaryota</taxon>
        <taxon>Metamonada</taxon>
        <taxon>Parabasalia</taxon>
        <taxon>Tritrichomonadida</taxon>
        <taxon>Tritrichomonadidae</taxon>
        <taxon>Tritrichomonas</taxon>
    </lineage>
</organism>
<dbReference type="InterPro" id="IPR008979">
    <property type="entry name" value="Galactose-bd-like_sf"/>
</dbReference>
<protein>
    <recommendedName>
        <fullName evidence="2">F5/8 type C domain-containing protein</fullName>
    </recommendedName>
</protein>
<reference evidence="3 4" key="1">
    <citation type="submission" date="2024-04" db="EMBL/GenBank/DDBJ databases">
        <title>Tritrichomonas musculus Genome.</title>
        <authorList>
            <person name="Alves-Ferreira E."/>
            <person name="Grigg M."/>
            <person name="Lorenzi H."/>
            <person name="Galac M."/>
        </authorList>
    </citation>
    <scope>NUCLEOTIDE SEQUENCE [LARGE SCALE GENOMIC DNA]</scope>
    <source>
        <strain evidence="3 4">EAF2021</strain>
    </source>
</reference>
<sequence length="471" mass="54632">MQSFSLPLSNFKQLNFNNYVRDFDFIYDHETFSCNKIIADFLSPIINQIHRTDPTLDHFEIPNDKHYPPSLFKLIIDSAELKDIQITKENAEALKYFYSKLGNKDFDKFVLCNETPVINKDSVFNLLYIKMKLGVSVNQEVEFIASHLYELDDKMETETENGNLTVDILRMIFGSSHIKIKNEDWLFNYIMKWTNKKSSEFICLFEYVKFRCLSEKSVKTFFKSVPLDELNQSVYDAIIDLTMNGKQSNPSNSSRYKDPESDAKKKKEEEKKKEEAKNKKDEDKNENRGSIQRIFNFDGHHPLSGIFSFLTQTVSNGQNIATAGIVDITSSSINSTSNNSDLKHLVDFNSSTYFISNNEPNQWITFDFKERRVLPRFYTLVTHDRPRGSDHMKSWAVEVSDDNVHYTVITAEQNNTTLNNRSNLAVFRVANPTRHGRYVRIRQTGPNWWNSDILALAQVELFGILVEADQV</sequence>
<feature type="compositionally biased region" description="Basic and acidic residues" evidence="1">
    <location>
        <begin position="255"/>
        <end position="287"/>
    </location>
</feature>
<proteinExistence type="predicted"/>
<gene>
    <name evidence="3" type="ORF">M9Y10_009963</name>
</gene>
<feature type="domain" description="F5/8 type C" evidence="2">
    <location>
        <begin position="313"/>
        <end position="464"/>
    </location>
</feature>
<comment type="caution">
    <text evidence="3">The sequence shown here is derived from an EMBL/GenBank/DDBJ whole genome shotgun (WGS) entry which is preliminary data.</text>
</comment>
<feature type="region of interest" description="Disordered" evidence="1">
    <location>
        <begin position="245"/>
        <end position="289"/>
    </location>
</feature>
<dbReference type="Gene3D" id="2.60.120.260">
    <property type="entry name" value="Galactose-binding domain-like"/>
    <property type="match status" value="1"/>
</dbReference>
<accession>A0ABR2IR35</accession>
<dbReference type="InterPro" id="IPR000421">
    <property type="entry name" value="FA58C"/>
</dbReference>
<name>A0ABR2IR35_9EUKA</name>
<evidence type="ECO:0000313" key="4">
    <source>
        <dbReference type="Proteomes" id="UP001470230"/>
    </source>
</evidence>
<dbReference type="Proteomes" id="UP001470230">
    <property type="component" value="Unassembled WGS sequence"/>
</dbReference>
<evidence type="ECO:0000259" key="2">
    <source>
        <dbReference type="PROSITE" id="PS50022"/>
    </source>
</evidence>
<evidence type="ECO:0000256" key="1">
    <source>
        <dbReference type="SAM" id="MobiDB-lite"/>
    </source>
</evidence>
<dbReference type="Pfam" id="PF00754">
    <property type="entry name" value="F5_F8_type_C"/>
    <property type="match status" value="1"/>
</dbReference>